<feature type="region of interest" description="Disordered" evidence="1">
    <location>
        <begin position="136"/>
        <end position="157"/>
    </location>
</feature>
<evidence type="ECO:0000313" key="3">
    <source>
        <dbReference type="Proteomes" id="UP000193560"/>
    </source>
</evidence>
<gene>
    <name evidence="2" type="ORF">BCR42DRAFT_401172</name>
</gene>
<organism evidence="2 3">
    <name type="scientific">Absidia repens</name>
    <dbReference type="NCBI Taxonomy" id="90262"/>
    <lineage>
        <taxon>Eukaryota</taxon>
        <taxon>Fungi</taxon>
        <taxon>Fungi incertae sedis</taxon>
        <taxon>Mucoromycota</taxon>
        <taxon>Mucoromycotina</taxon>
        <taxon>Mucoromycetes</taxon>
        <taxon>Mucorales</taxon>
        <taxon>Cunninghamellaceae</taxon>
        <taxon>Absidia</taxon>
    </lineage>
</organism>
<reference evidence="2 3" key="1">
    <citation type="submission" date="2016-07" db="EMBL/GenBank/DDBJ databases">
        <title>Pervasive Adenine N6-methylation of Active Genes in Fungi.</title>
        <authorList>
            <consortium name="DOE Joint Genome Institute"/>
            <person name="Mondo S.J."/>
            <person name="Dannebaum R.O."/>
            <person name="Kuo R.C."/>
            <person name="Labutti K."/>
            <person name="Haridas S."/>
            <person name="Kuo A."/>
            <person name="Salamov A."/>
            <person name="Ahrendt S.R."/>
            <person name="Lipzen A."/>
            <person name="Sullivan W."/>
            <person name="Andreopoulos W.B."/>
            <person name="Clum A."/>
            <person name="Lindquist E."/>
            <person name="Daum C."/>
            <person name="Ramamoorthy G.K."/>
            <person name="Gryganskyi A."/>
            <person name="Culley D."/>
            <person name="Magnuson J.K."/>
            <person name="James T.Y."/>
            <person name="O'Malley M.A."/>
            <person name="Stajich J.E."/>
            <person name="Spatafora J.W."/>
            <person name="Visel A."/>
            <person name="Grigoriev I.V."/>
        </authorList>
    </citation>
    <scope>NUCLEOTIDE SEQUENCE [LARGE SCALE GENOMIC DNA]</scope>
    <source>
        <strain evidence="2 3">NRRL 1336</strain>
    </source>
</reference>
<dbReference type="OrthoDB" id="2290763at2759"/>
<evidence type="ECO:0000256" key="1">
    <source>
        <dbReference type="SAM" id="MobiDB-lite"/>
    </source>
</evidence>
<evidence type="ECO:0000313" key="2">
    <source>
        <dbReference type="EMBL" id="ORZ25902.1"/>
    </source>
</evidence>
<feature type="compositionally biased region" description="Low complexity" evidence="1">
    <location>
        <begin position="136"/>
        <end position="145"/>
    </location>
</feature>
<name>A0A1X2J246_9FUNG</name>
<proteinExistence type="predicted"/>
<feature type="region of interest" description="Disordered" evidence="1">
    <location>
        <begin position="1"/>
        <end position="39"/>
    </location>
</feature>
<keyword evidence="3" id="KW-1185">Reference proteome</keyword>
<feature type="compositionally biased region" description="Basic and acidic residues" evidence="1">
    <location>
        <begin position="1"/>
        <end position="11"/>
    </location>
</feature>
<dbReference type="EMBL" id="MCGE01000001">
    <property type="protein sequence ID" value="ORZ25902.1"/>
    <property type="molecule type" value="Genomic_DNA"/>
</dbReference>
<sequence>MGNRTEQEHYLSSKKRKQKSSSSSSCSSSSRHFHSRDTTVLQSPRLLPFPYHNDSLFLPTVEKHRQLEKARSAAVIRSSSSFVANHRHFDKHTTSTFDSIHSVSSSVSSSSSQLSPSPSSSKRRKIIYHHRTCASTTSSSHWSSSQPTPNHQPGSSYSSSHSWIQKAWKVLTKSSWRRQFSSSTRAMTAFFS</sequence>
<comment type="caution">
    <text evidence="2">The sequence shown here is derived from an EMBL/GenBank/DDBJ whole genome shotgun (WGS) entry which is preliminary data.</text>
</comment>
<dbReference type="Proteomes" id="UP000193560">
    <property type="component" value="Unassembled WGS sequence"/>
</dbReference>
<protein>
    <submittedName>
        <fullName evidence="2">Uncharacterized protein</fullName>
    </submittedName>
</protein>
<accession>A0A1X2J246</accession>
<feature type="compositionally biased region" description="Low complexity" evidence="1">
    <location>
        <begin position="20"/>
        <end position="30"/>
    </location>
</feature>
<dbReference type="AlphaFoldDB" id="A0A1X2J246"/>